<feature type="region of interest" description="Disordered" evidence="1">
    <location>
        <begin position="103"/>
        <end position="177"/>
    </location>
</feature>
<reference evidence="2" key="1">
    <citation type="submission" date="2015-04" db="UniProtKB">
        <authorList>
            <consortium name="EnsemblPlants"/>
        </authorList>
    </citation>
    <scope>IDENTIFICATION</scope>
</reference>
<dbReference type="HOGENOM" id="CLU_134650_0_0_1"/>
<dbReference type="Gramene" id="OPUNC05G15190.1">
    <property type="protein sequence ID" value="OPUNC05G15190.1"/>
    <property type="gene ID" value="OPUNC05G15190"/>
</dbReference>
<accession>A0A0E0L2T9</accession>
<evidence type="ECO:0000256" key="1">
    <source>
        <dbReference type="SAM" id="MobiDB-lite"/>
    </source>
</evidence>
<dbReference type="eggNOG" id="ENOG502R5X2">
    <property type="taxonomic scope" value="Eukaryota"/>
</dbReference>
<keyword evidence="3" id="KW-1185">Reference proteome</keyword>
<organism evidence="2">
    <name type="scientific">Oryza punctata</name>
    <name type="common">Red rice</name>
    <dbReference type="NCBI Taxonomy" id="4537"/>
    <lineage>
        <taxon>Eukaryota</taxon>
        <taxon>Viridiplantae</taxon>
        <taxon>Streptophyta</taxon>
        <taxon>Embryophyta</taxon>
        <taxon>Tracheophyta</taxon>
        <taxon>Spermatophyta</taxon>
        <taxon>Magnoliopsida</taxon>
        <taxon>Liliopsida</taxon>
        <taxon>Poales</taxon>
        <taxon>Poaceae</taxon>
        <taxon>BOP clade</taxon>
        <taxon>Oryzoideae</taxon>
        <taxon>Oryzeae</taxon>
        <taxon>Oryzinae</taxon>
        <taxon>Oryza</taxon>
    </lineage>
</organism>
<dbReference type="Gramene" id="OPUNC05G15250.1">
    <property type="protein sequence ID" value="OPUNC05G15250.1"/>
    <property type="gene ID" value="OPUNC05G15250"/>
</dbReference>
<dbReference type="Proteomes" id="UP000026962">
    <property type="component" value="Chromosome 5"/>
</dbReference>
<sequence>MAAAGNGGAACRARRSLELTNTKETNAWEGLAIGAVTLARTFSTGSHRITSSTICRSGAGERVGKPAGGGLPGAVRRAFSMRRHPAGLGKGDGYYWRIHDNMDGDSDDGDNPAAAAAAAGEDREEEERNKKEQLAEAVDQKKKEKLAEAADEKKKEQLAEAADEKESATATVTAKKKRGGRIMKACKKLLRL</sequence>
<evidence type="ECO:0000313" key="2">
    <source>
        <dbReference type="EnsemblPlants" id="OPUNC05G15250.1"/>
    </source>
</evidence>
<dbReference type="EnsemblPlants" id="OPUNC05G15190.1">
    <property type="protein sequence ID" value="OPUNC05G15190.1"/>
    <property type="gene ID" value="OPUNC05G15190"/>
</dbReference>
<evidence type="ECO:0000313" key="3">
    <source>
        <dbReference type="Proteomes" id="UP000026962"/>
    </source>
</evidence>
<protein>
    <submittedName>
        <fullName evidence="2">Uncharacterized protein</fullName>
    </submittedName>
</protein>
<dbReference type="OMA" id="ETKAWEG"/>
<dbReference type="EnsemblPlants" id="OPUNC05G15250.1">
    <property type="protein sequence ID" value="OPUNC05G15250.1"/>
    <property type="gene ID" value="OPUNC05G15250"/>
</dbReference>
<feature type="compositionally biased region" description="Basic and acidic residues" evidence="1">
    <location>
        <begin position="126"/>
        <end position="167"/>
    </location>
</feature>
<name>A0A0E0L2T9_ORYPU</name>
<proteinExistence type="predicted"/>
<dbReference type="AlphaFoldDB" id="A0A0E0L2T9"/>
<dbReference type="PANTHER" id="PTHR38386:SF6">
    <property type="entry name" value="OS05G0426900 PROTEIN"/>
    <property type="match status" value="1"/>
</dbReference>
<dbReference type="PANTHER" id="PTHR38386">
    <property type="entry name" value="OS05G0426900 PROTEIN"/>
    <property type="match status" value="1"/>
</dbReference>
<reference evidence="2" key="2">
    <citation type="submission" date="2018-05" db="EMBL/GenBank/DDBJ databases">
        <title>OpunRS2 (Oryza punctata Reference Sequence Version 2).</title>
        <authorList>
            <person name="Zhang J."/>
            <person name="Kudrna D."/>
            <person name="Lee S."/>
            <person name="Talag J."/>
            <person name="Welchert J."/>
            <person name="Wing R.A."/>
        </authorList>
    </citation>
    <scope>NUCLEOTIDE SEQUENCE [LARGE SCALE GENOMIC DNA]</scope>
</reference>